<organism evidence="1">
    <name type="scientific">freshwater metagenome</name>
    <dbReference type="NCBI Taxonomy" id="449393"/>
    <lineage>
        <taxon>unclassified sequences</taxon>
        <taxon>metagenomes</taxon>
        <taxon>ecological metagenomes</taxon>
    </lineage>
</organism>
<protein>
    <submittedName>
        <fullName evidence="1">Unannotated protein</fullName>
    </submittedName>
</protein>
<dbReference type="EMBL" id="CAFBLP010000019">
    <property type="protein sequence ID" value="CAB4874085.1"/>
    <property type="molecule type" value="Genomic_DNA"/>
</dbReference>
<accession>A0A6J7DYG5</accession>
<dbReference type="AlphaFoldDB" id="A0A6J7DYG5"/>
<sequence>MLVFVAAVILVVMTPLIVVVRRRALALGVTCIVAISATACSSSAPGLSSAEFTKQANAICVDVRTQLRAVAAPADITQAAVQYEKLLKISQAGVDQLAALKTSGADTDTRRALVDAFNAADAQLSVAVKAAAAKDDAAMNDAGTAYRTSIDAMHAIATKAGLDGCAAEGGGATADSVPDTSPVGTTAGTAVSAGTVQFVDATTLITPWDGQTFVSLTETEAGSLIDSLASDPNDPVKIVAAGALNVTDDTSRAQSLVLFFQLDQQLADADIKTFLGVIVGSATDATDTTIGTTSGVAFTAPEGLSSFATVHGDTAIIVLGQDAATVATTVTGLFAANPAL</sequence>
<evidence type="ECO:0000313" key="1">
    <source>
        <dbReference type="EMBL" id="CAB4874085.1"/>
    </source>
</evidence>
<gene>
    <name evidence="1" type="ORF">UFOPK3376_01015</name>
</gene>
<proteinExistence type="predicted"/>
<reference evidence="1" key="1">
    <citation type="submission" date="2020-05" db="EMBL/GenBank/DDBJ databases">
        <authorList>
            <person name="Chiriac C."/>
            <person name="Salcher M."/>
            <person name="Ghai R."/>
            <person name="Kavagutti S V."/>
        </authorList>
    </citation>
    <scope>NUCLEOTIDE SEQUENCE</scope>
</reference>
<name>A0A6J7DYG5_9ZZZZ</name>